<evidence type="ECO:0000313" key="1">
    <source>
        <dbReference type="EMBL" id="MBD2503587.1"/>
    </source>
</evidence>
<reference evidence="1 2" key="1">
    <citation type="journal article" date="2020" name="ISME J.">
        <title>Comparative genomics reveals insights into cyanobacterial evolution and habitat adaptation.</title>
        <authorList>
            <person name="Chen M.Y."/>
            <person name="Teng W.K."/>
            <person name="Zhao L."/>
            <person name="Hu C.X."/>
            <person name="Zhou Y.K."/>
            <person name="Han B.P."/>
            <person name="Song L.R."/>
            <person name="Shu W.S."/>
        </authorList>
    </citation>
    <scope>NUCLEOTIDE SEQUENCE [LARGE SCALE GENOMIC DNA]</scope>
    <source>
        <strain evidence="1 2">FACHB-119</strain>
    </source>
</reference>
<protein>
    <submittedName>
        <fullName evidence="1">Uncharacterized protein</fullName>
    </submittedName>
</protein>
<accession>A0ABR8DBL0</accession>
<proteinExistence type="predicted"/>
<keyword evidence="2" id="KW-1185">Reference proteome</keyword>
<gene>
    <name evidence="1" type="ORF">H6G83_23765</name>
</gene>
<sequence>MHSCAPLQIIDVLQIFFELVLAMRRSHRRLSISYLYPMLCRGRSLSQPPPVPTSQLD</sequence>
<dbReference type="RefSeq" id="WP_190476478.1">
    <property type="nucleotide sequence ID" value="NZ_JACJSG010000037.1"/>
</dbReference>
<organism evidence="1 2">
    <name type="scientific">Anabaena azotica FACHB-119</name>
    <dbReference type="NCBI Taxonomy" id="947527"/>
    <lineage>
        <taxon>Bacteria</taxon>
        <taxon>Bacillati</taxon>
        <taxon>Cyanobacteriota</taxon>
        <taxon>Cyanophyceae</taxon>
        <taxon>Nostocales</taxon>
        <taxon>Nostocaceae</taxon>
        <taxon>Anabaena</taxon>
        <taxon>Anabaena azotica</taxon>
    </lineage>
</organism>
<dbReference type="Proteomes" id="UP000661112">
    <property type="component" value="Unassembled WGS sequence"/>
</dbReference>
<name>A0ABR8DBL0_9NOST</name>
<comment type="caution">
    <text evidence="1">The sequence shown here is derived from an EMBL/GenBank/DDBJ whole genome shotgun (WGS) entry which is preliminary data.</text>
</comment>
<dbReference type="EMBL" id="JACJSG010000037">
    <property type="protein sequence ID" value="MBD2503587.1"/>
    <property type="molecule type" value="Genomic_DNA"/>
</dbReference>
<evidence type="ECO:0000313" key="2">
    <source>
        <dbReference type="Proteomes" id="UP000661112"/>
    </source>
</evidence>